<reference evidence="11" key="1">
    <citation type="submission" date="2022-10" db="EMBL/GenBank/DDBJ databases">
        <title>Catenovulum adriacola sp. nov. isolated in the Harbour of Susak.</title>
        <authorList>
            <person name="Schoch T."/>
            <person name="Reich S.J."/>
            <person name="Stoeferle S."/>
            <person name="Flaiz M."/>
            <person name="Kazda M."/>
            <person name="Riedel C.U."/>
            <person name="Duerre P."/>
        </authorList>
    </citation>
    <scope>NUCLEOTIDE SEQUENCE</scope>
    <source>
        <strain evidence="11">TS8</strain>
    </source>
</reference>
<dbReference type="Gene3D" id="6.20.50.140">
    <property type="match status" value="1"/>
</dbReference>
<dbReference type="PANTHER" id="PTHR30469:SF33">
    <property type="entry name" value="SLR1207 PROTEIN"/>
    <property type="match status" value="1"/>
</dbReference>
<dbReference type="Pfam" id="PF25876">
    <property type="entry name" value="HH_MFP_RND"/>
    <property type="match status" value="1"/>
</dbReference>
<gene>
    <name evidence="11" type="ORF">OLW01_00220</name>
</gene>
<evidence type="ECO:0000256" key="6">
    <source>
        <dbReference type="SAM" id="MobiDB-lite"/>
    </source>
</evidence>
<evidence type="ECO:0000313" key="12">
    <source>
        <dbReference type="Proteomes" id="UP001163726"/>
    </source>
</evidence>
<dbReference type="Pfam" id="PF25967">
    <property type="entry name" value="RND-MFP_C"/>
    <property type="match status" value="1"/>
</dbReference>
<keyword evidence="12" id="KW-1185">Reference proteome</keyword>
<name>A0ABY7AM40_9ALTE</name>
<sequence>MKAKKRVTRSWVLVIIGLIIIVGLAMAAYWMMAGGNQPKPEAVFAEVEIGSIENSIVATGTLEPKHYVEVGAQVSGQVEHIHVEEGQNVKAGELLVEIDATVFETQLKKAEAALESKKAQLNQLRAELELAELRAKRNEQLYKQQAVSEDTLFSSKTNVKVLKSRIETSIAQIKADQAGVEGDRARLGYAKIYAPISGTIASIQVREGQTLNSNQNAPLLLKISDLSTMTLRAEVSEADVTKLFKGMSVYFSTLGDLKNYWHTQVRQVLPTPRVVNDVVLYQALMDIENNNRRLMDSMTTQVFFVVEKAEDVMVVPLSAIRNTPRGSMALVKTETGIERVNVQTGVKNRTQVEILSGLNVGQQVIVGQKRNPGQSAERGQRKGFQGNRGGGRRGGF</sequence>
<dbReference type="RefSeq" id="WP_268074585.1">
    <property type="nucleotide sequence ID" value="NZ_CP109965.1"/>
</dbReference>
<keyword evidence="3" id="KW-0813">Transport</keyword>
<feature type="coiled-coil region" evidence="5">
    <location>
        <begin position="100"/>
        <end position="141"/>
    </location>
</feature>
<dbReference type="SUPFAM" id="SSF111369">
    <property type="entry name" value="HlyD-like secretion proteins"/>
    <property type="match status" value="1"/>
</dbReference>
<keyword evidence="7" id="KW-1133">Transmembrane helix</keyword>
<dbReference type="Proteomes" id="UP001163726">
    <property type="component" value="Chromosome"/>
</dbReference>
<dbReference type="InterPro" id="IPR058624">
    <property type="entry name" value="MdtA-like_HH"/>
</dbReference>
<protein>
    <submittedName>
        <fullName evidence="11">Efflux RND transporter periplasmic adaptor subunit</fullName>
    </submittedName>
</protein>
<evidence type="ECO:0000259" key="8">
    <source>
        <dbReference type="Pfam" id="PF25876"/>
    </source>
</evidence>
<comment type="similarity">
    <text evidence="2">Belongs to the membrane fusion protein (MFP) (TC 8.A.1) family.</text>
</comment>
<keyword evidence="7" id="KW-0472">Membrane</keyword>
<dbReference type="InterPro" id="IPR058627">
    <property type="entry name" value="MdtA-like_C"/>
</dbReference>
<keyword evidence="4 5" id="KW-0175">Coiled coil</keyword>
<dbReference type="EMBL" id="CP109965">
    <property type="protein sequence ID" value="WAJ70283.1"/>
    <property type="molecule type" value="Genomic_DNA"/>
</dbReference>
<feature type="compositionally biased region" description="Gly residues" evidence="6">
    <location>
        <begin position="386"/>
        <end position="396"/>
    </location>
</feature>
<dbReference type="Pfam" id="PF25917">
    <property type="entry name" value="BSH_RND"/>
    <property type="match status" value="1"/>
</dbReference>
<dbReference type="PANTHER" id="PTHR30469">
    <property type="entry name" value="MULTIDRUG RESISTANCE PROTEIN MDTA"/>
    <property type="match status" value="1"/>
</dbReference>
<evidence type="ECO:0000256" key="5">
    <source>
        <dbReference type="SAM" id="Coils"/>
    </source>
</evidence>
<feature type="domain" description="Multidrug resistance protein MdtA-like alpha-helical hairpin" evidence="8">
    <location>
        <begin position="114"/>
        <end position="189"/>
    </location>
</feature>
<evidence type="ECO:0000259" key="9">
    <source>
        <dbReference type="Pfam" id="PF25917"/>
    </source>
</evidence>
<comment type="subcellular location">
    <subcellularLocation>
        <location evidence="1">Cell envelope</location>
    </subcellularLocation>
</comment>
<keyword evidence="7" id="KW-0812">Transmembrane</keyword>
<accession>A0ABY7AM40</accession>
<dbReference type="Gene3D" id="2.40.50.100">
    <property type="match status" value="1"/>
</dbReference>
<evidence type="ECO:0000256" key="2">
    <source>
        <dbReference type="ARBA" id="ARBA00009477"/>
    </source>
</evidence>
<dbReference type="Gene3D" id="6.10.140.1990">
    <property type="match status" value="1"/>
</dbReference>
<evidence type="ECO:0000256" key="3">
    <source>
        <dbReference type="ARBA" id="ARBA00022448"/>
    </source>
</evidence>
<dbReference type="NCBIfam" id="TIGR01730">
    <property type="entry name" value="RND_mfp"/>
    <property type="match status" value="1"/>
</dbReference>
<evidence type="ECO:0000313" key="11">
    <source>
        <dbReference type="EMBL" id="WAJ70283.1"/>
    </source>
</evidence>
<feature type="domain" description="Multidrug resistance protein MdtA-like barrel-sandwich hybrid" evidence="9">
    <location>
        <begin position="68"/>
        <end position="221"/>
    </location>
</feature>
<evidence type="ECO:0000256" key="4">
    <source>
        <dbReference type="ARBA" id="ARBA00023054"/>
    </source>
</evidence>
<dbReference type="InterPro" id="IPR030190">
    <property type="entry name" value="MacA_alpha-hairpin_sf"/>
</dbReference>
<organism evidence="11 12">
    <name type="scientific">Catenovulum adriaticum</name>
    <dbReference type="NCBI Taxonomy" id="2984846"/>
    <lineage>
        <taxon>Bacteria</taxon>
        <taxon>Pseudomonadati</taxon>
        <taxon>Pseudomonadota</taxon>
        <taxon>Gammaproteobacteria</taxon>
        <taxon>Alteromonadales</taxon>
        <taxon>Alteromonadaceae</taxon>
        <taxon>Catenovulum</taxon>
    </lineage>
</organism>
<evidence type="ECO:0000256" key="7">
    <source>
        <dbReference type="SAM" id="Phobius"/>
    </source>
</evidence>
<dbReference type="InterPro" id="IPR006143">
    <property type="entry name" value="RND_pump_MFP"/>
</dbReference>
<dbReference type="PRINTS" id="PR01490">
    <property type="entry name" value="RTXTOXIND"/>
</dbReference>
<dbReference type="InterPro" id="IPR058625">
    <property type="entry name" value="MdtA-like_BSH"/>
</dbReference>
<feature type="transmembrane region" description="Helical" evidence="7">
    <location>
        <begin position="12"/>
        <end position="32"/>
    </location>
</feature>
<proteinExistence type="inferred from homology"/>
<evidence type="ECO:0000256" key="1">
    <source>
        <dbReference type="ARBA" id="ARBA00004196"/>
    </source>
</evidence>
<evidence type="ECO:0000259" key="10">
    <source>
        <dbReference type="Pfam" id="PF25967"/>
    </source>
</evidence>
<feature type="region of interest" description="Disordered" evidence="6">
    <location>
        <begin position="367"/>
        <end position="396"/>
    </location>
</feature>
<dbReference type="Gene3D" id="2.40.30.170">
    <property type="match status" value="1"/>
</dbReference>
<feature type="domain" description="Multidrug resistance protein MdtA-like C-terminal permuted SH3" evidence="10">
    <location>
        <begin position="311"/>
        <end position="367"/>
    </location>
</feature>